<dbReference type="PROSITE" id="PS50850">
    <property type="entry name" value="MFS"/>
    <property type="match status" value="1"/>
</dbReference>
<comment type="subcellular location">
    <subcellularLocation>
        <location evidence="1">Cell membrane</location>
        <topology evidence="1">Multi-pass membrane protein</topology>
    </subcellularLocation>
</comment>
<evidence type="ECO:0000256" key="3">
    <source>
        <dbReference type="ARBA" id="ARBA00022692"/>
    </source>
</evidence>
<keyword evidence="4 6" id="KW-1133">Transmembrane helix</keyword>
<evidence type="ECO:0000256" key="2">
    <source>
        <dbReference type="ARBA" id="ARBA00022475"/>
    </source>
</evidence>
<evidence type="ECO:0000259" key="7">
    <source>
        <dbReference type="PROSITE" id="PS50850"/>
    </source>
</evidence>
<gene>
    <name evidence="8" type="ORF">GCM10010974_12410</name>
</gene>
<dbReference type="CDD" id="cd17324">
    <property type="entry name" value="MFS_NepI_like"/>
    <property type="match status" value="1"/>
</dbReference>
<dbReference type="Pfam" id="PF07690">
    <property type="entry name" value="MFS_1"/>
    <property type="match status" value="1"/>
</dbReference>
<feature type="transmembrane region" description="Helical" evidence="6">
    <location>
        <begin position="332"/>
        <end position="358"/>
    </location>
</feature>
<comment type="caution">
    <text evidence="8">The sequence shown here is derived from an EMBL/GenBank/DDBJ whole genome shotgun (WGS) entry which is preliminary data.</text>
</comment>
<protein>
    <submittedName>
        <fullName evidence="8">MFS transporter</fullName>
    </submittedName>
</protein>
<reference evidence="9" key="1">
    <citation type="journal article" date="2019" name="Int. J. Syst. Evol. Microbiol.">
        <title>The Global Catalogue of Microorganisms (GCM) 10K type strain sequencing project: providing services to taxonomists for standard genome sequencing and annotation.</title>
        <authorList>
            <consortium name="The Broad Institute Genomics Platform"/>
            <consortium name="The Broad Institute Genome Sequencing Center for Infectious Disease"/>
            <person name="Wu L."/>
            <person name="Ma J."/>
        </authorList>
    </citation>
    <scope>NUCLEOTIDE SEQUENCE [LARGE SCALE GENOMIC DNA]</scope>
    <source>
        <strain evidence="9">CGMCC 1.15472</strain>
    </source>
</reference>
<feature type="transmembrane region" description="Helical" evidence="6">
    <location>
        <begin position="174"/>
        <end position="194"/>
    </location>
</feature>
<feature type="transmembrane region" description="Helical" evidence="6">
    <location>
        <begin position="111"/>
        <end position="136"/>
    </location>
</feature>
<dbReference type="PANTHER" id="PTHR43124:SF3">
    <property type="entry name" value="CHLORAMPHENICOL EFFLUX PUMP RV0191"/>
    <property type="match status" value="1"/>
</dbReference>
<evidence type="ECO:0000256" key="6">
    <source>
        <dbReference type="SAM" id="Phobius"/>
    </source>
</evidence>
<dbReference type="InterPro" id="IPR011701">
    <property type="entry name" value="MFS"/>
</dbReference>
<evidence type="ECO:0000313" key="8">
    <source>
        <dbReference type="EMBL" id="GGC31492.1"/>
    </source>
</evidence>
<feature type="transmembrane region" description="Helical" evidence="6">
    <location>
        <begin position="364"/>
        <end position="381"/>
    </location>
</feature>
<dbReference type="EMBL" id="BMJG01000003">
    <property type="protein sequence ID" value="GGC31492.1"/>
    <property type="molecule type" value="Genomic_DNA"/>
</dbReference>
<accession>A0ABQ1LX59</accession>
<keyword evidence="3 6" id="KW-0812">Transmembrane</keyword>
<feature type="transmembrane region" description="Helical" evidence="6">
    <location>
        <begin position="279"/>
        <end position="297"/>
    </location>
</feature>
<evidence type="ECO:0000313" key="9">
    <source>
        <dbReference type="Proteomes" id="UP000632322"/>
    </source>
</evidence>
<proteinExistence type="predicted"/>
<dbReference type="Gene3D" id="1.20.1250.20">
    <property type="entry name" value="MFS general substrate transporter like domains"/>
    <property type="match status" value="1"/>
</dbReference>
<keyword evidence="5 6" id="KW-0472">Membrane</keyword>
<feature type="transmembrane region" description="Helical" evidence="6">
    <location>
        <begin position="60"/>
        <end position="78"/>
    </location>
</feature>
<keyword evidence="2" id="KW-1003">Cell membrane</keyword>
<feature type="domain" description="Major facilitator superfamily (MFS) profile" evidence="7">
    <location>
        <begin position="20"/>
        <end position="387"/>
    </location>
</feature>
<feature type="transmembrane region" description="Helical" evidence="6">
    <location>
        <begin position="21"/>
        <end position="40"/>
    </location>
</feature>
<feature type="transmembrane region" description="Helical" evidence="6">
    <location>
        <begin position="303"/>
        <end position="320"/>
    </location>
</feature>
<dbReference type="RefSeq" id="WP_181270889.1">
    <property type="nucleotide sequence ID" value="NZ_BMJG01000003.1"/>
</dbReference>
<evidence type="ECO:0000256" key="1">
    <source>
        <dbReference type="ARBA" id="ARBA00004651"/>
    </source>
</evidence>
<feature type="transmembrane region" description="Helical" evidence="6">
    <location>
        <begin position="215"/>
        <end position="234"/>
    </location>
</feature>
<sequence length="395" mass="40428">MRTPAEPRSTAHSASTDRLPTLVLAAAVFVFLVAEMLPTGLMPEIATDFGVPPTEVGGLIGWYALIAGVSGLPFTAATRRLPRRSVLVGALAVLALAQTVVAIAPDLIVVIIARAFIASTHVTLWSIAPLIAAELAPADRQSRSAGRVFLGSSAAMLAGVPGVTLFGQTFGWRASSLAIATVAAIVAFAALAAIPSLPPRSDSHSAKDRSASARTFVFVTAPTLLLVTGIYVLYPYLSQYAAADRIVGGGYSVFLVAFGTIGVVGVWLASSFLDARPRLVSSAVVVFAGLLPLGVSIHQSVSVPAIILWGLPVAAAPAILQSTVVRLGGVGASVLSATYVVGFQVGIVSGTWIGGLALGVDGAAPLWCLGFAALALPFVLASTRSKRTVRGSALR</sequence>
<keyword evidence="9" id="KW-1185">Reference proteome</keyword>
<dbReference type="InterPro" id="IPR050189">
    <property type="entry name" value="MFS_Efflux_Transporters"/>
</dbReference>
<dbReference type="InterPro" id="IPR020846">
    <property type="entry name" value="MFS_dom"/>
</dbReference>
<feature type="transmembrane region" description="Helical" evidence="6">
    <location>
        <begin position="148"/>
        <end position="168"/>
    </location>
</feature>
<feature type="transmembrane region" description="Helical" evidence="6">
    <location>
        <begin position="246"/>
        <end position="267"/>
    </location>
</feature>
<evidence type="ECO:0000256" key="5">
    <source>
        <dbReference type="ARBA" id="ARBA00023136"/>
    </source>
</evidence>
<feature type="transmembrane region" description="Helical" evidence="6">
    <location>
        <begin position="85"/>
        <end position="105"/>
    </location>
</feature>
<organism evidence="8 9">
    <name type="scientific">Brevibacterium sediminis</name>
    <dbReference type="NCBI Taxonomy" id="1857024"/>
    <lineage>
        <taxon>Bacteria</taxon>
        <taxon>Bacillati</taxon>
        <taxon>Actinomycetota</taxon>
        <taxon>Actinomycetes</taxon>
        <taxon>Micrococcales</taxon>
        <taxon>Brevibacteriaceae</taxon>
        <taxon>Brevibacterium</taxon>
    </lineage>
</organism>
<dbReference type="InterPro" id="IPR036259">
    <property type="entry name" value="MFS_trans_sf"/>
</dbReference>
<dbReference type="Proteomes" id="UP000632322">
    <property type="component" value="Unassembled WGS sequence"/>
</dbReference>
<dbReference type="SUPFAM" id="SSF103473">
    <property type="entry name" value="MFS general substrate transporter"/>
    <property type="match status" value="1"/>
</dbReference>
<evidence type="ECO:0000256" key="4">
    <source>
        <dbReference type="ARBA" id="ARBA00022989"/>
    </source>
</evidence>
<dbReference type="PANTHER" id="PTHR43124">
    <property type="entry name" value="PURINE EFFLUX PUMP PBUE"/>
    <property type="match status" value="1"/>
</dbReference>
<name>A0ABQ1LX59_9MICO</name>